<feature type="coiled-coil region" evidence="1">
    <location>
        <begin position="1856"/>
        <end position="1883"/>
    </location>
</feature>
<dbReference type="EMBL" id="MN931752">
    <property type="protein sequence ID" value="QHW18542.1"/>
    <property type="molecule type" value="Genomic_DNA"/>
</dbReference>
<evidence type="ECO:0000256" key="3">
    <source>
        <dbReference type="SAM" id="Phobius"/>
    </source>
</evidence>
<feature type="region of interest" description="Disordered" evidence="2">
    <location>
        <begin position="477"/>
        <end position="536"/>
    </location>
</feature>
<dbReference type="EMBL" id="MN931750">
    <property type="protein sequence ID" value="QHW18194.1"/>
    <property type="molecule type" value="Genomic_DNA"/>
</dbReference>
<dbReference type="InterPro" id="IPR025133">
    <property type="entry name" value="Poxvirus_B22R_N_dom"/>
</dbReference>
<dbReference type="InterPro" id="IPR007490">
    <property type="entry name" value="Poxvirus_B22"/>
</dbReference>
<proteinExistence type="predicted"/>
<dbReference type="Pfam" id="PF13169">
    <property type="entry name" value="Poxvirus_B22R_N"/>
    <property type="match status" value="1"/>
</dbReference>
<evidence type="ECO:0000259" key="4">
    <source>
        <dbReference type="Pfam" id="PF13168"/>
    </source>
</evidence>
<keyword evidence="3" id="KW-1133">Transmembrane helix</keyword>
<evidence type="ECO:0000313" key="8">
    <source>
        <dbReference type="Proteomes" id="UP000606457"/>
    </source>
</evidence>
<keyword evidence="1" id="KW-0175">Coiled coil</keyword>
<evidence type="ECO:0000256" key="1">
    <source>
        <dbReference type="SAM" id="Coils"/>
    </source>
</evidence>
<name>A0A858A502_9POXV</name>
<accession>A0A858A502</accession>
<feature type="region of interest" description="Disordered" evidence="2">
    <location>
        <begin position="989"/>
        <end position="1009"/>
    </location>
</feature>
<sequence length="2138" mass="235325">MSIEAMSSADGLSGPGFTISIIYALEIAPAGKVNFYRHTWSGGTMSPRGDLSARRAALPTILFATLFAAGSCTDMACYRKLGLYSLTGELHRTQETRVLSVLDVDSYVLAEMNTLQAGFDWDALRSNASARFQSKCENTSMPHVSYLVRQDLVLLTQANCSDDVNSTDISSGRNGTLLVTICNMTLELTQQDCPATMKSVELTVHEGSVTLTLVSGLVSAVHPFVPSENATRCLMAAPTKITYNGTCENLPLRTPTSVPESTPSSVIAGTLENTESTPGHAYANTSEKTLASTASPLTTPTSLHAPALEISPGTHTVTWTPSTEAASARAITIAWKLSSTLKMAPASAPSEQHVVWTNLTVEDNCTSMVRIRVNGSAQSACERAEMATILSVVGVLPEYTEALHRLNLSSNNETKDYYECMMINSSSCFLQSLWKVALHNVMQGLRAKALTRARRTRSLHEANARCMHHHFGMGPGVGDHCENIDQPPVRARRSDPPRPTPPARVRKPRPGGGDAPPKNKHGAGNAPPKPPPKHKSMVEKVWASLGMGTVLPPGIHDVQLGAHGRDSSVVGTEDLAGQLRERLQKAVGQSAPTLPTNINPEDLEQARLRWREGSGPLQGLCAEAFQNKEESLRKAAAAASKWKSRKHRWGRRRGIHAEHRHRLEDSDSDFEDVEEVRRQLKEMGIGPLGQTRSSISDSDSDFEDIDNVQRKLRDQGIGPLGRQQSSSSSDSDFEDVREGQKQLGGLFRGGHRSGATHVDESVLEKLERLGGPAHLPVFSPQVLGTPPADLGKPLETRVSGDHQHASIHSSGRKTPAFPNLRTETRVSVGETTYADLDWGGSDGQRTLPPRRPRVQQREGGGGMSEYAEIGRDSRRHPGRGVQDGNGPLPPIPGEKPPAGRHLGDRPLPRPPTSQRGSSPGTKLGHKICKRSLDSLLCGMLGSRPDRSHLNEPIYESVNSGPYSLVGEHNRPPATNPNHLDPVYSKLGMPTDSASKHGSAPSAPPAELMPVDASPRVNQLAREENRLEKFLSAVSLNAYLSSAQTQIREVMLTQPHMPHGMAVATVISSVVSAVGGTLALAGASNPAAAATGLAAQGVGMLIDIGTSLYYLITGQTRTPPVDPVTEKFSTYARYMSQASAGARLCLMPDSDLHITLAYRHSNFEAAAGEKGVLAFADTPVTSVYYLRSSYIVYNTRVTMTCPFGTLRLLEGDISVYAVLESVGDDGAAHYALPGIMELLSNHPNASFTCGNEVGATFVPFEQSLHDMQLLRVATPGETEETESMPSNVCDLFPFKRFYLLTDGCPYDRSQTAVTYVTCGTLMRIAGWEPVRHRWVLMSPFSSNAYDFTQLFVFSQYNFSHRRIRVHELDAPETFCSQRVSSTCYWAEPMMLEDVTVCESRIRKLYVEIATVGSSGYTSFVLTCPPGSTPFHVSEVPIVAIPQNTRRSAVRFAATTPTTILVSCVHNTNPAYKSDIIMLTFSTQGLSPRFVDINTWSHRKMLFESSSWAMPIRSRTCKRREENTLCHMAYSVPQQRAEYHLQVQTLPMQRLHEYYHGELDALTLSLTRTHFASELHFRVDVSFLESAYRTPAYLWKHAANKKRTFSAVAITLYPCASMVGRFDIKYEQILARLLYLGTRDQGNGLNLTFHAFNSLNDSKHARYGHELHAGYSCRAHLDIPEKEVSLHCPALSIPKSPFVPGVDGICVVVTSSRDHCAVQNEVGVLEGYTSYEAEMPFLSCGAYTQEYAVRENFCYYERSLRIPLAPDYDPCSTAMVLGYARVWLETRIVSPPYVQEFGYDPERNEYADRKLFEQLQDLSRQYEELLEYSSNPAVRMANKLANALTEDARTIFRINADSQLMQTAFEADEERLRELEARIENTVQDIFLNTMSYQELDALRRSAFSTRCCVLDGISVRKYFPPEPYLCGSYEDYVVAAGEHRFLLVNHTLVDEAYYNATAQPWLTCYEITLVPVSTEEQRARVEEALFLDALESVLQDLFDRYDENLTIILHKPGLGAHDEEGDGGTGREEAGGAELGVVLGASLATAVLVLLALLLARRGYVAKCMGKYSPLKAQQKQVRDFWKQVCERYSAREEAGISGELARSDSSTSFCERRSGDDGSYFTRRSSSASLFRQEETSA</sequence>
<protein>
    <submittedName>
        <fullName evidence="6">MC035R</fullName>
    </submittedName>
</protein>
<dbReference type="Proteomes" id="UP000606457">
    <property type="component" value="Segment"/>
</dbReference>
<feature type="domain" description="Poxvirus B22R protein C-terminal" evidence="4">
    <location>
        <begin position="1061"/>
        <end position="1254"/>
    </location>
</feature>
<feature type="region of interest" description="Disordered" evidence="2">
    <location>
        <begin position="2101"/>
        <end position="2121"/>
    </location>
</feature>
<keyword evidence="3" id="KW-0472">Membrane</keyword>
<dbReference type="Pfam" id="PF13168">
    <property type="entry name" value="Poxvirus_B22R_C"/>
    <property type="match status" value="1"/>
</dbReference>
<evidence type="ECO:0000313" key="6">
    <source>
        <dbReference type="EMBL" id="QHW18194.1"/>
    </source>
</evidence>
<evidence type="ECO:0000313" key="7">
    <source>
        <dbReference type="EMBL" id="QHW18542.1"/>
    </source>
</evidence>
<feature type="region of interest" description="Disordered" evidence="2">
    <location>
        <begin position="831"/>
        <end position="925"/>
    </location>
</feature>
<dbReference type="Proteomes" id="UP000655493">
    <property type="component" value="Segment"/>
</dbReference>
<organism evidence="6 8">
    <name type="scientific">Molluscum contagiosum virus</name>
    <dbReference type="NCBI Taxonomy" id="10279"/>
    <lineage>
        <taxon>Viruses</taxon>
        <taxon>Varidnaviria</taxon>
        <taxon>Bamfordvirae</taxon>
        <taxon>Nucleocytoviricota</taxon>
        <taxon>Pokkesviricetes</taxon>
        <taxon>Chitovirales</taxon>
        <taxon>Poxviridae</taxon>
        <taxon>Chordopoxvirinae</taxon>
        <taxon>Molluscipoxvirus</taxon>
        <taxon>Molluscipoxvirus molluscum</taxon>
    </lineage>
</organism>
<dbReference type="InterPro" id="IPR025128">
    <property type="entry name" value="Poxvirus_B22R_C_dom"/>
</dbReference>
<evidence type="ECO:0000259" key="5">
    <source>
        <dbReference type="Pfam" id="PF13169"/>
    </source>
</evidence>
<keyword evidence="3" id="KW-0812">Transmembrane</keyword>
<feature type="region of interest" description="Disordered" evidence="2">
    <location>
        <begin position="681"/>
        <end position="737"/>
    </location>
</feature>
<dbReference type="Pfam" id="PF04395">
    <property type="entry name" value="Poxvirus_B22R"/>
    <property type="match status" value="1"/>
</dbReference>
<feature type="domain" description="Poxvirus B22R protein N-terminal" evidence="5">
    <location>
        <begin position="75"/>
        <end position="157"/>
    </location>
</feature>
<reference evidence="6" key="1">
    <citation type="submission" date="2020-01" db="EMBL/GenBank/DDBJ databases">
        <title>Global genomic diversity of Molluscum contagiosum virus.</title>
        <authorList>
            <person name="Zorec T.M."/>
            <person name="Skubic L."/>
            <person name="Hosnjak L."/>
            <person name="Trcko K."/>
            <person name="Poljak M."/>
        </authorList>
    </citation>
    <scope>NUCLEOTIDE SEQUENCE</scope>
    <source>
        <strain evidence="6">MCV2_MB101</strain>
        <strain evidence="7">MCV2_MC515</strain>
    </source>
</reference>
<feature type="transmembrane region" description="Helical" evidence="3">
    <location>
        <begin position="2034"/>
        <end position="2055"/>
    </location>
</feature>
<gene>
    <name evidence="6" type="primary">MC035R</name>
</gene>
<evidence type="ECO:0000256" key="2">
    <source>
        <dbReference type="SAM" id="MobiDB-lite"/>
    </source>
</evidence>